<evidence type="ECO:0000313" key="3">
    <source>
        <dbReference type="Proteomes" id="UP000195521"/>
    </source>
</evidence>
<dbReference type="EMBL" id="BDQF01000188">
    <property type="protein sequence ID" value="GAW84222.1"/>
    <property type="molecule type" value="Genomic_DNA"/>
</dbReference>
<sequence>MAGDTNLEGDDFCLNGMFHTCTYSFNWDKDAQRSEDDHKFTGLCSDFYKNVIKGKESTNFSKLCAVLAMYLKHIGTHKKNHEQECCKLFYYKLKKDIIIKFPSENYTDAKAYYGRMTEEFKGSSSTRISDICKAYSDNIEQGTFQVLGYLFDIYEYIALFKDMRKSDTRKMDAFQRKILSLANYPYKKKSLLKAEVDKIIDMCNGYKKSWTMNPYKHAADRITDNWIKQIISKFDEEDEKRRRIIEEQTKTLETNVLVAETLKGYGTDAVTNTGISIGTVFITFSILIIIFIFCKYTPYFSFLQTRVRKFRRRLNKNNKNNIDLMHSFDVEYKNTFKNKYKIAYN</sequence>
<keyword evidence="1" id="KW-0472">Membrane</keyword>
<name>A0A1Y1JTZ2_PLAGO</name>
<keyword evidence="1" id="KW-0812">Transmembrane</keyword>
<dbReference type="RefSeq" id="XP_028546811.1">
    <property type="nucleotide sequence ID" value="XM_028691010.1"/>
</dbReference>
<dbReference type="AlphaFoldDB" id="A0A1Y1JTZ2"/>
<organism evidence="2 3">
    <name type="scientific">Plasmodium gonderi</name>
    <dbReference type="NCBI Taxonomy" id="77519"/>
    <lineage>
        <taxon>Eukaryota</taxon>
        <taxon>Sar</taxon>
        <taxon>Alveolata</taxon>
        <taxon>Apicomplexa</taxon>
        <taxon>Aconoidasida</taxon>
        <taxon>Haemosporida</taxon>
        <taxon>Plasmodiidae</taxon>
        <taxon>Plasmodium</taxon>
        <taxon>Plasmodium (Plasmodium)</taxon>
    </lineage>
</organism>
<protein>
    <submittedName>
        <fullName evidence="2">Variable surface protein</fullName>
    </submittedName>
</protein>
<evidence type="ECO:0000313" key="2">
    <source>
        <dbReference type="EMBL" id="GAW84222.1"/>
    </source>
</evidence>
<evidence type="ECO:0000256" key="1">
    <source>
        <dbReference type="SAM" id="Phobius"/>
    </source>
</evidence>
<feature type="transmembrane region" description="Helical" evidence="1">
    <location>
        <begin position="280"/>
        <end position="303"/>
    </location>
</feature>
<keyword evidence="3" id="KW-1185">Reference proteome</keyword>
<proteinExistence type="predicted"/>
<dbReference type="GeneID" id="39745030"/>
<reference evidence="3" key="1">
    <citation type="submission" date="2017-04" db="EMBL/GenBank/DDBJ databases">
        <title>Plasmodium gonderi genome.</title>
        <authorList>
            <person name="Arisue N."/>
            <person name="Honma H."/>
            <person name="Kawai S."/>
            <person name="Tougan T."/>
            <person name="Tanabe K."/>
            <person name="Horii T."/>
        </authorList>
    </citation>
    <scope>NUCLEOTIDE SEQUENCE [LARGE SCALE GENOMIC DNA]</scope>
    <source>
        <strain evidence="3">ATCC 30045</strain>
    </source>
</reference>
<keyword evidence="1" id="KW-1133">Transmembrane helix</keyword>
<gene>
    <name evidence="2" type="ORF">PGO_001785</name>
</gene>
<comment type="caution">
    <text evidence="2">The sequence shown here is derived from an EMBL/GenBank/DDBJ whole genome shotgun (WGS) entry which is preliminary data.</text>
</comment>
<dbReference type="Proteomes" id="UP000195521">
    <property type="component" value="Unassembled WGS sequence"/>
</dbReference>
<accession>A0A1Y1JTZ2</accession>